<keyword evidence="1" id="KW-0472">Membrane</keyword>
<evidence type="ECO:0000313" key="2">
    <source>
        <dbReference type="EMBL" id="CCD46811.1"/>
    </source>
</evidence>
<proteinExistence type="predicted"/>
<evidence type="ECO:0000313" key="3">
    <source>
        <dbReference type="Proteomes" id="UP000008177"/>
    </source>
</evidence>
<sequence length="60" mass="7194">MQQHFSEIATRRDVRRSRKCCNHKINLRDIAIFFASYTISGHYISSLVMWLLLQFVQHIN</sequence>
<keyword evidence="1" id="KW-0812">Transmembrane</keyword>
<reference evidence="3" key="1">
    <citation type="journal article" date="2011" name="PLoS Genet.">
        <title>Genomic analysis of the necrotrophic fungal pathogens Sclerotinia sclerotiorum and Botrytis cinerea.</title>
        <authorList>
            <person name="Amselem J."/>
            <person name="Cuomo C.A."/>
            <person name="van Kan J.A."/>
            <person name="Viaud M."/>
            <person name="Benito E.P."/>
            <person name="Couloux A."/>
            <person name="Coutinho P.M."/>
            <person name="de Vries R.P."/>
            <person name="Dyer P.S."/>
            <person name="Fillinger S."/>
            <person name="Fournier E."/>
            <person name="Gout L."/>
            <person name="Hahn M."/>
            <person name="Kohn L."/>
            <person name="Lapalu N."/>
            <person name="Plummer K.M."/>
            <person name="Pradier J.M."/>
            <person name="Quevillon E."/>
            <person name="Sharon A."/>
            <person name="Simon A."/>
            <person name="ten Have A."/>
            <person name="Tudzynski B."/>
            <person name="Tudzynski P."/>
            <person name="Wincker P."/>
            <person name="Andrew M."/>
            <person name="Anthouard V."/>
            <person name="Beever R.E."/>
            <person name="Beffa R."/>
            <person name="Benoit I."/>
            <person name="Bouzid O."/>
            <person name="Brault B."/>
            <person name="Chen Z."/>
            <person name="Choquer M."/>
            <person name="Collemare J."/>
            <person name="Cotton P."/>
            <person name="Danchin E.G."/>
            <person name="Da Silva C."/>
            <person name="Gautier A."/>
            <person name="Giraud C."/>
            <person name="Giraud T."/>
            <person name="Gonzalez C."/>
            <person name="Grossetete S."/>
            <person name="Guldener U."/>
            <person name="Henrissat B."/>
            <person name="Howlett B.J."/>
            <person name="Kodira C."/>
            <person name="Kretschmer M."/>
            <person name="Lappartient A."/>
            <person name="Leroch M."/>
            <person name="Levis C."/>
            <person name="Mauceli E."/>
            <person name="Neuveglise C."/>
            <person name="Oeser B."/>
            <person name="Pearson M."/>
            <person name="Poulain J."/>
            <person name="Poussereau N."/>
            <person name="Quesneville H."/>
            <person name="Rascle C."/>
            <person name="Schumacher J."/>
            <person name="Segurens B."/>
            <person name="Sexton A."/>
            <person name="Silva E."/>
            <person name="Sirven C."/>
            <person name="Soanes D.M."/>
            <person name="Talbot N.J."/>
            <person name="Templeton M."/>
            <person name="Yandava C."/>
            <person name="Yarden O."/>
            <person name="Zeng Q."/>
            <person name="Rollins J.A."/>
            <person name="Lebrun M.H."/>
            <person name="Dickman M."/>
        </authorList>
    </citation>
    <scope>NUCLEOTIDE SEQUENCE [LARGE SCALE GENOMIC DNA]</scope>
    <source>
        <strain evidence="3">T4</strain>
    </source>
</reference>
<dbReference type="AlphaFoldDB" id="G2Y2C1"/>
<organism evidence="2 3">
    <name type="scientific">Botryotinia fuckeliana (strain T4)</name>
    <name type="common">Noble rot fungus</name>
    <name type="synonym">Botrytis cinerea</name>
    <dbReference type="NCBI Taxonomy" id="999810"/>
    <lineage>
        <taxon>Eukaryota</taxon>
        <taxon>Fungi</taxon>
        <taxon>Dikarya</taxon>
        <taxon>Ascomycota</taxon>
        <taxon>Pezizomycotina</taxon>
        <taxon>Leotiomycetes</taxon>
        <taxon>Helotiales</taxon>
        <taxon>Sclerotiniaceae</taxon>
        <taxon>Botrytis</taxon>
    </lineage>
</organism>
<keyword evidence="1" id="KW-1133">Transmembrane helix</keyword>
<accession>G2Y2C1</accession>
<evidence type="ECO:0000256" key="1">
    <source>
        <dbReference type="SAM" id="Phobius"/>
    </source>
</evidence>
<protein>
    <submittedName>
        <fullName evidence="2">Uncharacterized protein</fullName>
    </submittedName>
</protein>
<dbReference type="Proteomes" id="UP000008177">
    <property type="component" value="Unplaced contigs"/>
</dbReference>
<dbReference type="InParanoid" id="G2Y2C1"/>
<dbReference type="EMBL" id="FQ790283">
    <property type="protein sequence ID" value="CCD46811.1"/>
    <property type="molecule type" value="Genomic_DNA"/>
</dbReference>
<name>G2Y2C1_BOTF4</name>
<dbReference type="HOGENOM" id="CLU_2941439_0_0_1"/>
<gene>
    <name evidence="2" type="ORF">BofuT4_uP115170.1</name>
</gene>
<feature type="transmembrane region" description="Helical" evidence="1">
    <location>
        <begin position="32"/>
        <end position="53"/>
    </location>
</feature>